<protein>
    <submittedName>
        <fullName evidence="1">Uncharacterized protein</fullName>
    </submittedName>
</protein>
<evidence type="ECO:0000313" key="1">
    <source>
        <dbReference type="EMBL" id="KKM98870.1"/>
    </source>
</evidence>
<proteinExistence type="predicted"/>
<reference evidence="1" key="1">
    <citation type="journal article" date="2015" name="Nature">
        <title>Complex archaea that bridge the gap between prokaryotes and eukaryotes.</title>
        <authorList>
            <person name="Spang A."/>
            <person name="Saw J.H."/>
            <person name="Jorgensen S.L."/>
            <person name="Zaremba-Niedzwiedzka K."/>
            <person name="Martijn J."/>
            <person name="Lind A.E."/>
            <person name="van Eijk R."/>
            <person name="Schleper C."/>
            <person name="Guy L."/>
            <person name="Ettema T.J."/>
        </authorList>
    </citation>
    <scope>NUCLEOTIDE SEQUENCE</scope>
</reference>
<organism evidence="1">
    <name type="scientific">marine sediment metagenome</name>
    <dbReference type="NCBI Taxonomy" id="412755"/>
    <lineage>
        <taxon>unclassified sequences</taxon>
        <taxon>metagenomes</taxon>
        <taxon>ecological metagenomes</taxon>
    </lineage>
</organism>
<name>A0A0F9PCZ6_9ZZZZ</name>
<comment type="caution">
    <text evidence="1">The sequence shown here is derived from an EMBL/GenBank/DDBJ whole genome shotgun (WGS) entry which is preliminary data.</text>
</comment>
<gene>
    <name evidence="1" type="ORF">LCGC14_1153650</name>
</gene>
<sequence>MAQVKFGGGIVAMSGKLAGNVFAKNRSGSYVRSWRKPVNPKSSRQVGARTLVMYLAEQWGESPMTDAIRTAWQTYASSFTWLNKLGEQITLTGFNAFMQCNCALINAGGSIVTAAPTVLGLPPGDPTFACTGSEATNLISVVFDDTFDWCGEDDNYMAIFMGQPKPASHNFFATPYRFAASIPGNTAVPITSPQTLAAPFTLIEGQKIWTQARIIRADARTSTRFNAVPFLAGA</sequence>
<dbReference type="AlphaFoldDB" id="A0A0F9PCZ6"/>
<dbReference type="EMBL" id="LAZR01005567">
    <property type="protein sequence ID" value="KKM98870.1"/>
    <property type="molecule type" value="Genomic_DNA"/>
</dbReference>
<accession>A0A0F9PCZ6</accession>